<name>A0ABR7UQK1_9FLAO</name>
<accession>A0ABR7UQK1</accession>
<gene>
    <name evidence="2" type="ORF">B6A10_08365</name>
</gene>
<dbReference type="PROSITE" id="PS51257">
    <property type="entry name" value="PROKAR_LIPOPROTEIN"/>
    <property type="match status" value="1"/>
</dbReference>
<sequence>MKKIALLLVLMTTFLSCSVGDGDTYTNYVLPVDSYTLPEGTLEVGQIYQVKLKYDKPGDCFNYRGVYYYKVEGTKERLIGVLNDKKDGDSCSDDSTELTEVSFNFQPETAGTYTFKFYKGKDVDDADDDGDTTEDLFEDVEIVVNEAP</sequence>
<dbReference type="EMBL" id="NASZ01000010">
    <property type="protein sequence ID" value="MBD0725191.1"/>
    <property type="molecule type" value="Genomic_DNA"/>
</dbReference>
<evidence type="ECO:0000256" key="1">
    <source>
        <dbReference type="SAM" id="SignalP"/>
    </source>
</evidence>
<dbReference type="Proteomes" id="UP000661715">
    <property type="component" value="Unassembled WGS sequence"/>
</dbReference>
<comment type="caution">
    <text evidence="2">The sequence shown here is derived from an EMBL/GenBank/DDBJ whole genome shotgun (WGS) entry which is preliminary data.</text>
</comment>
<keyword evidence="3" id="KW-1185">Reference proteome</keyword>
<reference evidence="2 3" key="1">
    <citation type="journal article" date="2020" name="Microbiol. Res.">
        <title>Flavobacterium pokkalii sp. nov., a novel plant growth promoting native rhizobacteria isolated from pokkali rice grown in coastal saline affected agricultural regions of southern India, Kerala.</title>
        <authorList>
            <person name="Menon R.R."/>
            <person name="Kumari S."/>
            <person name="Viver T."/>
            <person name="Rameshkumar N."/>
        </authorList>
    </citation>
    <scope>NUCLEOTIDE SEQUENCE [LARGE SCALE GENOMIC DNA]</scope>
    <source>
        <strain evidence="2 3">L1I52</strain>
    </source>
</reference>
<feature type="signal peptide" evidence="1">
    <location>
        <begin position="1"/>
        <end position="21"/>
    </location>
</feature>
<evidence type="ECO:0000313" key="2">
    <source>
        <dbReference type="EMBL" id="MBD0725191.1"/>
    </source>
</evidence>
<evidence type="ECO:0008006" key="4">
    <source>
        <dbReference type="Google" id="ProtNLM"/>
    </source>
</evidence>
<keyword evidence="1" id="KW-0732">Signal</keyword>
<evidence type="ECO:0000313" key="3">
    <source>
        <dbReference type="Proteomes" id="UP000661715"/>
    </source>
</evidence>
<protein>
    <recommendedName>
        <fullName evidence="4">Lipoprotein</fullName>
    </recommendedName>
</protein>
<feature type="chain" id="PRO_5046936191" description="Lipoprotein" evidence="1">
    <location>
        <begin position="22"/>
        <end position="148"/>
    </location>
</feature>
<organism evidence="2 3">
    <name type="scientific">Flavobacterium pokkalii</name>
    <dbReference type="NCBI Taxonomy" id="1940408"/>
    <lineage>
        <taxon>Bacteria</taxon>
        <taxon>Pseudomonadati</taxon>
        <taxon>Bacteroidota</taxon>
        <taxon>Flavobacteriia</taxon>
        <taxon>Flavobacteriales</taxon>
        <taxon>Flavobacteriaceae</taxon>
        <taxon>Flavobacterium</taxon>
    </lineage>
</organism>
<dbReference type="RefSeq" id="WP_188220516.1">
    <property type="nucleotide sequence ID" value="NZ_NASZ01000010.1"/>
</dbReference>
<proteinExistence type="predicted"/>